<name>V6SI52_9FLAO</name>
<dbReference type="InterPro" id="IPR028098">
    <property type="entry name" value="Glyco_trans_4-like_N"/>
</dbReference>
<dbReference type="eggNOG" id="COG0438">
    <property type="taxonomic scope" value="Bacteria"/>
</dbReference>
<dbReference type="Proteomes" id="UP000018004">
    <property type="component" value="Unassembled WGS sequence"/>
</dbReference>
<keyword evidence="3" id="KW-0808">Transferase</keyword>
<dbReference type="OrthoDB" id="9811239at2"/>
<evidence type="ECO:0000259" key="2">
    <source>
        <dbReference type="Pfam" id="PF13439"/>
    </source>
</evidence>
<dbReference type="GO" id="GO:0016757">
    <property type="term" value="F:glycosyltransferase activity"/>
    <property type="evidence" value="ECO:0007669"/>
    <property type="project" value="InterPro"/>
</dbReference>
<evidence type="ECO:0000259" key="1">
    <source>
        <dbReference type="Pfam" id="PF00534"/>
    </source>
</evidence>
<dbReference type="Pfam" id="PF13439">
    <property type="entry name" value="Glyco_transf_4"/>
    <property type="match status" value="1"/>
</dbReference>
<reference evidence="3 4" key="1">
    <citation type="submission" date="2013-08" db="EMBL/GenBank/DDBJ databases">
        <title>Flavobacterium limnosediminis JC2902 genome sequencing.</title>
        <authorList>
            <person name="Lee K."/>
            <person name="Yi H."/>
            <person name="Park S."/>
            <person name="Chun J."/>
        </authorList>
    </citation>
    <scope>NUCLEOTIDE SEQUENCE [LARGE SCALE GENOMIC DNA]</scope>
    <source>
        <strain evidence="3 4">JC2902</strain>
    </source>
</reference>
<evidence type="ECO:0000313" key="4">
    <source>
        <dbReference type="Proteomes" id="UP000018004"/>
    </source>
</evidence>
<dbReference type="SUPFAM" id="SSF53756">
    <property type="entry name" value="UDP-Glycosyltransferase/glycogen phosphorylase"/>
    <property type="match status" value="1"/>
</dbReference>
<feature type="domain" description="Glycosyl transferase family 1" evidence="1">
    <location>
        <begin position="167"/>
        <end position="304"/>
    </location>
</feature>
<keyword evidence="4" id="KW-1185">Reference proteome</keyword>
<sequence>MDHFYWLFDKECKQMGYEVIWFFPNESDHGEYNNLTIISAEDQSIEALFLKYITNTKIVFDVVITHFLELCTPFFKKIKTNFTCKVIAVDHNARPLNGYPLKKTVLKRIKGFLFSKHIDVFVAVSKYTTNLLVDDFGKQIKTKTVLVYNGINTGLFEKRTFRNFVHPTFLVASNLGYPKGIQDLIEAVSKLPENCMCKLKIDVYGTGNYEKQLEELVRKYNLEETFSFKGSRSNLFEIYNQYDYLLQPTHMECFSLSVLESLSANVPVITTSVGGNEEVIKNGENGFIFPPQDINRLSEILESVFIGKLRIIQDTSVLIEEQFSIQKMVKEHIALL</sequence>
<gene>
    <name evidence="3" type="ORF">FLJC2902T_29560</name>
</gene>
<proteinExistence type="predicted"/>
<dbReference type="AlphaFoldDB" id="V6SI52"/>
<dbReference type="PANTHER" id="PTHR12526:SF630">
    <property type="entry name" value="GLYCOSYLTRANSFERASE"/>
    <property type="match status" value="1"/>
</dbReference>
<dbReference type="PATRIC" id="fig|1341181.4.peg.2906"/>
<dbReference type="InterPro" id="IPR001296">
    <property type="entry name" value="Glyco_trans_1"/>
</dbReference>
<dbReference type="CDD" id="cd03801">
    <property type="entry name" value="GT4_PimA-like"/>
    <property type="match status" value="1"/>
</dbReference>
<evidence type="ECO:0000313" key="3">
    <source>
        <dbReference type="EMBL" id="ESU25947.1"/>
    </source>
</evidence>
<accession>V6SI52</accession>
<protein>
    <submittedName>
        <fullName evidence="3">Group 1 glycosyl transferase</fullName>
    </submittedName>
</protein>
<dbReference type="STRING" id="1341181.FLJC2902T_29560"/>
<dbReference type="Gene3D" id="3.40.50.2000">
    <property type="entry name" value="Glycogen Phosphorylase B"/>
    <property type="match status" value="2"/>
</dbReference>
<feature type="domain" description="Glycosyltransferase subfamily 4-like N-terminal" evidence="2">
    <location>
        <begin position="12"/>
        <end position="153"/>
    </location>
</feature>
<comment type="caution">
    <text evidence="3">The sequence shown here is derived from an EMBL/GenBank/DDBJ whole genome shotgun (WGS) entry which is preliminary data.</text>
</comment>
<organism evidence="3 4">
    <name type="scientific">Flavobacterium limnosediminis JC2902</name>
    <dbReference type="NCBI Taxonomy" id="1341181"/>
    <lineage>
        <taxon>Bacteria</taxon>
        <taxon>Pseudomonadati</taxon>
        <taxon>Bacteroidota</taxon>
        <taxon>Flavobacteriia</taxon>
        <taxon>Flavobacteriales</taxon>
        <taxon>Flavobacteriaceae</taxon>
        <taxon>Flavobacterium</taxon>
    </lineage>
</organism>
<dbReference type="EMBL" id="AVGG01000022">
    <property type="protein sequence ID" value="ESU25947.1"/>
    <property type="molecule type" value="Genomic_DNA"/>
</dbReference>
<dbReference type="PANTHER" id="PTHR12526">
    <property type="entry name" value="GLYCOSYLTRANSFERASE"/>
    <property type="match status" value="1"/>
</dbReference>
<dbReference type="Pfam" id="PF00534">
    <property type="entry name" value="Glycos_transf_1"/>
    <property type="match status" value="1"/>
</dbReference>